<evidence type="ECO:0000313" key="4">
    <source>
        <dbReference type="Proteomes" id="UP000050640"/>
    </source>
</evidence>
<dbReference type="Pfam" id="PF01391">
    <property type="entry name" value="Collagen"/>
    <property type="match status" value="1"/>
</dbReference>
<dbReference type="Gene3D" id="1.20.5.320">
    <property type="entry name" value="6-Phosphogluconate Dehydrogenase, domain 3"/>
    <property type="match status" value="1"/>
</dbReference>
<dbReference type="AlphaFoldDB" id="A0A0R3RKD7"/>
<dbReference type="PANTHER" id="PTHR24637">
    <property type="entry name" value="COLLAGEN"/>
    <property type="match status" value="1"/>
</dbReference>
<feature type="region of interest" description="Disordered" evidence="2">
    <location>
        <begin position="122"/>
        <end position="248"/>
    </location>
</feature>
<feature type="compositionally biased region" description="Pro residues" evidence="2">
    <location>
        <begin position="74"/>
        <end position="87"/>
    </location>
</feature>
<keyword evidence="3" id="KW-1133">Transmembrane helix</keyword>
<feature type="transmembrane region" description="Helical" evidence="3">
    <location>
        <begin position="6"/>
        <end position="29"/>
    </location>
</feature>
<organism evidence="4 5">
    <name type="scientific">Elaeophora elaphi</name>
    <dbReference type="NCBI Taxonomy" id="1147741"/>
    <lineage>
        <taxon>Eukaryota</taxon>
        <taxon>Metazoa</taxon>
        <taxon>Ecdysozoa</taxon>
        <taxon>Nematoda</taxon>
        <taxon>Chromadorea</taxon>
        <taxon>Rhabditida</taxon>
        <taxon>Spirurina</taxon>
        <taxon>Spiruromorpha</taxon>
        <taxon>Filarioidea</taxon>
        <taxon>Onchocercidae</taxon>
        <taxon>Elaeophora</taxon>
    </lineage>
</organism>
<dbReference type="InterPro" id="IPR008160">
    <property type="entry name" value="Collagen"/>
</dbReference>
<dbReference type="PANTHER" id="PTHR24637:SF334">
    <property type="entry name" value="NEMATODE CUTICLE COLLAGEN N-TERMINAL DOMAIN-CONTAINING PROTEIN"/>
    <property type="match status" value="1"/>
</dbReference>
<keyword evidence="1" id="KW-0677">Repeat</keyword>
<evidence type="ECO:0000256" key="1">
    <source>
        <dbReference type="ARBA" id="ARBA00022737"/>
    </source>
</evidence>
<feature type="region of interest" description="Disordered" evidence="2">
    <location>
        <begin position="484"/>
        <end position="503"/>
    </location>
</feature>
<feature type="compositionally biased region" description="Acidic residues" evidence="2">
    <location>
        <begin position="365"/>
        <end position="378"/>
    </location>
</feature>
<feature type="region of interest" description="Disordered" evidence="2">
    <location>
        <begin position="365"/>
        <end position="385"/>
    </location>
</feature>
<evidence type="ECO:0000313" key="5">
    <source>
        <dbReference type="WBParaSite" id="EEL_0000194601-mRNA-1"/>
    </source>
</evidence>
<keyword evidence="3" id="KW-0472">Membrane</keyword>
<keyword evidence="4" id="KW-1185">Reference proteome</keyword>
<dbReference type="WBParaSite" id="EEL_0000194601-mRNA-1">
    <property type="protein sequence ID" value="EEL_0000194601-mRNA-1"/>
    <property type="gene ID" value="EEL_0000194601"/>
</dbReference>
<dbReference type="STRING" id="1147741.A0A0R3RKD7"/>
<dbReference type="Proteomes" id="UP000050640">
    <property type="component" value="Unplaced"/>
</dbReference>
<evidence type="ECO:0000256" key="3">
    <source>
        <dbReference type="SAM" id="Phobius"/>
    </source>
</evidence>
<accession>A0A0R3RKD7</accession>
<feature type="region of interest" description="Disordered" evidence="2">
    <location>
        <begin position="70"/>
        <end position="104"/>
    </location>
</feature>
<keyword evidence="3" id="KW-0812">Transmembrane</keyword>
<proteinExistence type="predicted"/>
<sequence length="568" mass="61522">MLYGTIAGVTFLISALTILAQLILLPIFFKRTAIMRHDVEERMKLFKLLADISDIHLAEKHQELLRRKKSINNCPPPEPGPPGPPGDPGEDGEQGNDGLTGLPGKSTFELLEEIQQQCIICPQGERGPPGAPGNQGVQGPKGDRGIPGIPGSDGQDGEIGPEGVEGYNGTSGMRGPKGPDGKPATGGVGEPGPKGLPGSIGRTGSQGPRGKRNYVYGPPGLDGKKGVKGMDGLPGNFGPRGSRGPIGEPGANAIFCPCPLEMELLDAKRTQKPQQQQQLAKMKPKKWGENFHETSTNMPALINDAPSLLSTIDYIDHSMQKYANEISNIKSKSIIKQSNIQHENILKKPSQISPLSALIEYDEIPNDRENDEGDDDDNDKSLLHNANSGFEDITIVENDHNWNGTKIQINPLAPSLSREHQLTSKIHPVNNKQENKGQLINLTRKDEVYSKTEIEISENNIHQSQHLSDVANYLAQNRRITIGDAKDSGSKPIRGISNHKGSKTGMIQNEEVKSRMATTIAKTTTTTTTITATTTTVTSETLITGYPDETIGPTRPRFIYITKRPKSP</sequence>
<reference evidence="5" key="1">
    <citation type="submission" date="2017-02" db="UniProtKB">
        <authorList>
            <consortium name="WormBaseParasite"/>
        </authorList>
    </citation>
    <scope>IDENTIFICATION</scope>
</reference>
<name>A0A0R3RKD7_9BILA</name>
<evidence type="ECO:0000256" key="2">
    <source>
        <dbReference type="SAM" id="MobiDB-lite"/>
    </source>
</evidence>
<protein>
    <submittedName>
        <fullName evidence="5">Col_cuticle_N domain-containing protein</fullName>
    </submittedName>
</protein>